<dbReference type="InterPro" id="IPR016032">
    <property type="entry name" value="Sig_transdc_resp-reg_C-effctor"/>
</dbReference>
<sequence>MNDKQKLNKIVQLKLNPFKGRGLTDVEEMTVRRIAFGYTIKETADELRVSEGTIKKRLGQACPKLGIDSSKELTKEWHKLLDAVLS</sequence>
<evidence type="ECO:0000313" key="2">
    <source>
        <dbReference type="EMBL" id="KKM76455.1"/>
    </source>
</evidence>
<dbReference type="InterPro" id="IPR036388">
    <property type="entry name" value="WH-like_DNA-bd_sf"/>
</dbReference>
<reference evidence="2" key="1">
    <citation type="journal article" date="2015" name="Nature">
        <title>Complex archaea that bridge the gap between prokaryotes and eukaryotes.</title>
        <authorList>
            <person name="Spang A."/>
            <person name="Saw J.H."/>
            <person name="Jorgensen S.L."/>
            <person name="Zaremba-Niedzwiedzka K."/>
            <person name="Martijn J."/>
            <person name="Lind A.E."/>
            <person name="van Eijk R."/>
            <person name="Schleper C."/>
            <person name="Guy L."/>
            <person name="Ettema T.J."/>
        </authorList>
    </citation>
    <scope>NUCLEOTIDE SEQUENCE</scope>
</reference>
<organism evidence="2">
    <name type="scientific">marine sediment metagenome</name>
    <dbReference type="NCBI Taxonomy" id="412755"/>
    <lineage>
        <taxon>unclassified sequences</taxon>
        <taxon>metagenomes</taxon>
        <taxon>ecological metagenomes</taxon>
    </lineage>
</organism>
<accession>A0A0F9MIB8</accession>
<comment type="caution">
    <text evidence="2">The sequence shown here is derived from an EMBL/GenBank/DDBJ whole genome shotgun (WGS) entry which is preliminary data.</text>
</comment>
<name>A0A0F9MIB8_9ZZZZ</name>
<proteinExistence type="predicted"/>
<dbReference type="InterPro" id="IPR000792">
    <property type="entry name" value="Tscrpt_reg_LuxR_C"/>
</dbReference>
<gene>
    <name evidence="2" type="ORF">LCGC14_1379960</name>
</gene>
<dbReference type="GO" id="GO:0003677">
    <property type="term" value="F:DNA binding"/>
    <property type="evidence" value="ECO:0007669"/>
    <property type="project" value="InterPro"/>
</dbReference>
<dbReference type="AlphaFoldDB" id="A0A0F9MIB8"/>
<evidence type="ECO:0000259" key="1">
    <source>
        <dbReference type="SMART" id="SM00421"/>
    </source>
</evidence>
<dbReference type="GO" id="GO:0006355">
    <property type="term" value="P:regulation of DNA-templated transcription"/>
    <property type="evidence" value="ECO:0007669"/>
    <property type="project" value="InterPro"/>
</dbReference>
<dbReference type="EMBL" id="LAZR01008807">
    <property type="protein sequence ID" value="KKM76455.1"/>
    <property type="molecule type" value="Genomic_DNA"/>
</dbReference>
<dbReference type="SUPFAM" id="SSF46894">
    <property type="entry name" value="C-terminal effector domain of the bipartite response regulators"/>
    <property type="match status" value="1"/>
</dbReference>
<protein>
    <recommendedName>
        <fullName evidence="1">HTH luxR-type domain-containing protein</fullName>
    </recommendedName>
</protein>
<feature type="domain" description="HTH luxR-type" evidence="1">
    <location>
        <begin position="20"/>
        <end position="77"/>
    </location>
</feature>
<dbReference type="Gene3D" id="1.10.10.10">
    <property type="entry name" value="Winged helix-like DNA-binding domain superfamily/Winged helix DNA-binding domain"/>
    <property type="match status" value="1"/>
</dbReference>
<dbReference type="SMART" id="SM00421">
    <property type="entry name" value="HTH_LUXR"/>
    <property type="match status" value="1"/>
</dbReference>